<reference evidence="8 9" key="1">
    <citation type="submission" date="2015-09" db="EMBL/GenBank/DDBJ databases">
        <title>Draft genome of the parasitic nematode Teladorsagia circumcincta isolate WARC Sus (inbred).</title>
        <authorList>
            <person name="Mitreva M."/>
        </authorList>
    </citation>
    <scope>NUCLEOTIDE SEQUENCE [LARGE SCALE GENOMIC DNA]</scope>
    <source>
        <strain evidence="8 9">S</strain>
    </source>
</reference>
<sequence length="207" mass="22822">MVFGLFGKQPDGFRKLSGDSEEGGGHGRQDTSEPDPDVVAAHLEYEERRKEKYRRMEAEREKMRRNIREKYNIKTKDNANEYIEGRLVGNRKTPEQVALEQQQAEDSIVGQLGLTEALEKAKTTVNGAVDTVKDAANDKIETPANILAVATPNVAREYVASAYLTAKTGPALKGRSTSSAAGSRVLRLEPIICVDKNVGYAHDYLLA</sequence>
<dbReference type="GO" id="GO:0043195">
    <property type="term" value="C:terminal bouton"/>
    <property type="evidence" value="ECO:0007669"/>
    <property type="project" value="TreeGrafter"/>
</dbReference>
<dbReference type="GO" id="GO:0016079">
    <property type="term" value="P:synaptic vesicle exocytosis"/>
    <property type="evidence" value="ECO:0007669"/>
    <property type="project" value="TreeGrafter"/>
</dbReference>
<feature type="region of interest" description="Disordered" evidence="7">
    <location>
        <begin position="1"/>
        <end position="37"/>
    </location>
</feature>
<evidence type="ECO:0000256" key="5">
    <source>
        <dbReference type="ARBA" id="ARBA00037297"/>
    </source>
</evidence>
<organism evidence="8 9">
    <name type="scientific">Teladorsagia circumcincta</name>
    <name type="common">Brown stomach worm</name>
    <name type="synonym">Ostertagia circumcincta</name>
    <dbReference type="NCBI Taxonomy" id="45464"/>
    <lineage>
        <taxon>Eukaryota</taxon>
        <taxon>Metazoa</taxon>
        <taxon>Ecdysozoa</taxon>
        <taxon>Nematoda</taxon>
        <taxon>Chromadorea</taxon>
        <taxon>Rhabditida</taxon>
        <taxon>Rhabditina</taxon>
        <taxon>Rhabditomorpha</taxon>
        <taxon>Strongyloidea</taxon>
        <taxon>Trichostrongylidae</taxon>
        <taxon>Teladorsagia</taxon>
    </lineage>
</organism>
<evidence type="ECO:0000256" key="7">
    <source>
        <dbReference type="SAM" id="MobiDB-lite"/>
    </source>
</evidence>
<evidence type="ECO:0000313" key="8">
    <source>
        <dbReference type="EMBL" id="PIO76253.1"/>
    </source>
</evidence>
<evidence type="ECO:0000256" key="6">
    <source>
        <dbReference type="SAM" id="Coils"/>
    </source>
</evidence>
<evidence type="ECO:0000256" key="2">
    <source>
        <dbReference type="ARBA" id="ARBA00022448"/>
    </source>
</evidence>
<keyword evidence="3" id="KW-0268">Exocytosis</keyword>
<proteinExistence type="inferred from homology"/>
<keyword evidence="9" id="KW-1185">Reference proteome</keyword>
<dbReference type="GO" id="GO:0019905">
    <property type="term" value="F:syntaxin binding"/>
    <property type="evidence" value="ECO:0007669"/>
    <property type="project" value="InterPro"/>
</dbReference>
<dbReference type="Pfam" id="PF05835">
    <property type="entry name" value="Synaphin"/>
    <property type="match status" value="1"/>
</dbReference>
<comment type="function">
    <text evidence="5">Positively regulates a late step in synaptic vesicle exocytosis.</text>
</comment>
<comment type="similarity">
    <text evidence="1">Belongs to the complexin/synaphin family.</text>
</comment>
<gene>
    <name evidence="8" type="ORF">TELCIR_01684</name>
</gene>
<dbReference type="OrthoDB" id="6229630at2759"/>
<keyword evidence="6" id="KW-0175">Coiled coil</keyword>
<keyword evidence="4" id="KW-0532">Neurotransmitter transport</keyword>
<evidence type="ECO:0000313" key="9">
    <source>
        <dbReference type="Proteomes" id="UP000230423"/>
    </source>
</evidence>
<evidence type="ECO:0000256" key="3">
    <source>
        <dbReference type="ARBA" id="ARBA00022483"/>
    </source>
</evidence>
<evidence type="ECO:0000256" key="1">
    <source>
        <dbReference type="ARBA" id="ARBA00005396"/>
    </source>
</evidence>
<feature type="compositionally biased region" description="Basic and acidic residues" evidence="7">
    <location>
        <begin position="11"/>
        <end position="31"/>
    </location>
</feature>
<feature type="coiled-coil region" evidence="6">
    <location>
        <begin position="42"/>
        <end position="73"/>
    </location>
</feature>
<dbReference type="PANTHER" id="PTHR16705:SF4">
    <property type="entry name" value="COMPLEXIN"/>
    <property type="match status" value="1"/>
</dbReference>
<dbReference type="SUPFAM" id="SSF58038">
    <property type="entry name" value="SNARE fusion complex"/>
    <property type="match status" value="1"/>
</dbReference>
<keyword evidence="2" id="KW-0813">Transport</keyword>
<dbReference type="EMBL" id="KZ345067">
    <property type="protein sequence ID" value="PIO76253.1"/>
    <property type="molecule type" value="Genomic_DNA"/>
</dbReference>
<protein>
    <submittedName>
        <fullName evidence="8">Synaphin protein</fullName>
    </submittedName>
</protein>
<evidence type="ECO:0000256" key="4">
    <source>
        <dbReference type="ARBA" id="ARBA00022775"/>
    </source>
</evidence>
<dbReference type="Gene3D" id="1.20.5.580">
    <property type="entry name" value="Single Helix bin"/>
    <property type="match status" value="1"/>
</dbReference>
<dbReference type="CDD" id="cd22808">
    <property type="entry name" value="Complexin_NTD_CPLX_I_II"/>
    <property type="match status" value="1"/>
</dbReference>
<dbReference type="GO" id="GO:0046928">
    <property type="term" value="P:regulation of neurotransmitter secretion"/>
    <property type="evidence" value="ECO:0007669"/>
    <property type="project" value="TreeGrafter"/>
</dbReference>
<dbReference type="Proteomes" id="UP000230423">
    <property type="component" value="Unassembled WGS sequence"/>
</dbReference>
<accession>A0A2G9V198</accession>
<name>A0A2G9V198_TELCI</name>
<dbReference type="AlphaFoldDB" id="A0A2G9V198"/>
<dbReference type="GO" id="GO:0031201">
    <property type="term" value="C:SNARE complex"/>
    <property type="evidence" value="ECO:0007669"/>
    <property type="project" value="TreeGrafter"/>
</dbReference>
<dbReference type="InterPro" id="IPR008849">
    <property type="entry name" value="Synaphin"/>
</dbReference>
<dbReference type="PANTHER" id="PTHR16705">
    <property type="entry name" value="COMPLEXIN"/>
    <property type="match status" value="1"/>
</dbReference>